<accession>A0A7R8YRV5</accession>
<feature type="region of interest" description="Disordered" evidence="1">
    <location>
        <begin position="193"/>
        <end position="213"/>
    </location>
</feature>
<dbReference type="FunCoup" id="A0A7R8YRV5">
    <property type="interactions" value="2"/>
</dbReference>
<name>A0A7R8YRV5_HERIL</name>
<protein>
    <submittedName>
        <fullName evidence="2">Uncharacterized protein</fullName>
    </submittedName>
</protein>
<dbReference type="AlphaFoldDB" id="A0A7R8YRV5"/>
<organism evidence="2 3">
    <name type="scientific">Hermetia illucens</name>
    <name type="common">Black soldier fly</name>
    <dbReference type="NCBI Taxonomy" id="343691"/>
    <lineage>
        <taxon>Eukaryota</taxon>
        <taxon>Metazoa</taxon>
        <taxon>Ecdysozoa</taxon>
        <taxon>Arthropoda</taxon>
        <taxon>Hexapoda</taxon>
        <taxon>Insecta</taxon>
        <taxon>Pterygota</taxon>
        <taxon>Neoptera</taxon>
        <taxon>Endopterygota</taxon>
        <taxon>Diptera</taxon>
        <taxon>Brachycera</taxon>
        <taxon>Stratiomyomorpha</taxon>
        <taxon>Stratiomyidae</taxon>
        <taxon>Hermetiinae</taxon>
        <taxon>Hermetia</taxon>
    </lineage>
</organism>
<feature type="compositionally biased region" description="Polar residues" evidence="1">
    <location>
        <begin position="200"/>
        <end position="210"/>
    </location>
</feature>
<feature type="compositionally biased region" description="Pro residues" evidence="1">
    <location>
        <begin position="240"/>
        <end position="252"/>
    </location>
</feature>
<dbReference type="Proteomes" id="UP000594454">
    <property type="component" value="Chromosome 2"/>
</dbReference>
<evidence type="ECO:0000256" key="1">
    <source>
        <dbReference type="SAM" id="MobiDB-lite"/>
    </source>
</evidence>
<evidence type="ECO:0000313" key="3">
    <source>
        <dbReference type="Proteomes" id="UP000594454"/>
    </source>
</evidence>
<dbReference type="InParanoid" id="A0A7R8YRV5"/>
<reference evidence="2 3" key="1">
    <citation type="submission" date="2020-11" db="EMBL/GenBank/DDBJ databases">
        <authorList>
            <person name="Wallbank WR R."/>
            <person name="Pardo Diaz C."/>
            <person name="Kozak K."/>
            <person name="Martin S."/>
            <person name="Jiggins C."/>
            <person name="Moest M."/>
            <person name="Warren A I."/>
            <person name="Generalovic N T."/>
            <person name="Byers J.R.P. K."/>
            <person name="Montejo-Kovacevich G."/>
            <person name="Yen C E."/>
        </authorList>
    </citation>
    <scope>NUCLEOTIDE SEQUENCE [LARGE SCALE GENOMIC DNA]</scope>
</reference>
<proteinExistence type="predicted"/>
<keyword evidence="3" id="KW-1185">Reference proteome</keyword>
<sequence>MLPEPYDIWFQYFKFAFYAYSVLTLIPKSWRRIREHARREIEYEANRKKSWRTKLKETSQTIKRIEPNLIARRRTIATTTENSEAVNKSPTLIQSSLVNNGGQHIGEFDNCNDTNEEFRGTYSVAKIANEYERRAQKQKIHVASSAALRKRHTLSFFEGFKIPEVKVEKPSAAVKAETTNGPYSKLVPQTLQKSLEEPRQIQSNSVSQLPSEEKLNGSDIISAIVNGQLSTNNSDNHQPPDSPNSLKPPPQYEPIKRRKKAGQVETVEDILVEQRFSRSLSSYSISDLLKDQPPDPNIDQIINDLH</sequence>
<feature type="region of interest" description="Disordered" evidence="1">
    <location>
        <begin position="229"/>
        <end position="264"/>
    </location>
</feature>
<dbReference type="EMBL" id="LR899010">
    <property type="protein sequence ID" value="CAD7083118.1"/>
    <property type="molecule type" value="Genomic_DNA"/>
</dbReference>
<gene>
    <name evidence="2" type="ORF">HERILL_LOCUS6101</name>
</gene>
<evidence type="ECO:0000313" key="2">
    <source>
        <dbReference type="EMBL" id="CAD7083118.1"/>
    </source>
</evidence>